<feature type="binding site" evidence="10">
    <location>
        <begin position="63"/>
        <end position="66"/>
    </location>
    <ligand>
        <name>substrate</name>
    </ligand>
</feature>
<comment type="similarity">
    <text evidence="10 11">Belongs to the phosphoglycerate kinase family.</text>
</comment>
<reference evidence="12" key="1">
    <citation type="submission" date="2024-03" db="EMBL/GenBank/DDBJ databases">
        <title>Complete genome sequence of Mycoplasma gypis type strain B1/T1.</title>
        <authorList>
            <person name="Spergser J."/>
        </authorList>
    </citation>
    <scope>NUCLEOTIDE SEQUENCE [LARGE SCALE GENOMIC DNA]</scope>
    <source>
        <strain evidence="12">B1/T1</strain>
    </source>
</reference>
<comment type="subunit">
    <text evidence="10">Monomer.</text>
</comment>
<evidence type="ECO:0000256" key="1">
    <source>
        <dbReference type="ARBA" id="ARBA00000642"/>
    </source>
</evidence>
<comment type="subcellular location">
    <subcellularLocation>
        <location evidence="10">Cytoplasm</location>
    </subcellularLocation>
</comment>
<feature type="binding site" evidence="10">
    <location>
        <position position="40"/>
    </location>
    <ligand>
        <name>substrate</name>
    </ligand>
</feature>
<evidence type="ECO:0000256" key="2">
    <source>
        <dbReference type="ARBA" id="ARBA00004838"/>
    </source>
</evidence>
<keyword evidence="13" id="KW-1185">Reference proteome</keyword>
<accession>A0ABZ2RN84</accession>
<feature type="binding site" evidence="10">
    <location>
        <position position="300"/>
    </location>
    <ligand>
        <name>ATP</name>
        <dbReference type="ChEBI" id="CHEBI:30616"/>
    </ligand>
</feature>
<keyword evidence="9 10" id="KW-0324">Glycolysis</keyword>
<dbReference type="HAMAP" id="MF_00145">
    <property type="entry name" value="Phosphoglyc_kinase"/>
    <property type="match status" value="1"/>
</dbReference>
<dbReference type="Gene3D" id="3.40.50.1260">
    <property type="entry name" value="Phosphoglycerate kinase, N-terminal domain"/>
    <property type="match status" value="2"/>
</dbReference>
<dbReference type="SUPFAM" id="SSF53748">
    <property type="entry name" value="Phosphoglycerate kinase"/>
    <property type="match status" value="1"/>
</dbReference>
<feature type="binding site" evidence="10">
    <location>
        <position position="160"/>
    </location>
    <ligand>
        <name>substrate</name>
    </ligand>
</feature>
<evidence type="ECO:0000256" key="9">
    <source>
        <dbReference type="ARBA" id="ARBA00023152"/>
    </source>
</evidence>
<protein>
    <recommendedName>
        <fullName evidence="4 10">Phosphoglycerate kinase</fullName>
        <ecNumber evidence="3 10">2.7.2.3</ecNumber>
    </recommendedName>
</protein>
<dbReference type="RefSeq" id="WP_205498233.1">
    <property type="nucleotide sequence ID" value="NZ_CP148066.1"/>
</dbReference>
<comment type="pathway">
    <text evidence="2 10">Carbohydrate degradation; glycolysis; pyruvate from D-glyceraldehyde 3-phosphate: step 2/5.</text>
</comment>
<keyword evidence="7 10" id="KW-0418">Kinase</keyword>
<evidence type="ECO:0000256" key="11">
    <source>
        <dbReference type="RuleBase" id="RU000532"/>
    </source>
</evidence>
<dbReference type="EC" id="2.7.2.3" evidence="3 10"/>
<evidence type="ECO:0000256" key="10">
    <source>
        <dbReference type="HAMAP-Rule" id="MF_00145"/>
    </source>
</evidence>
<dbReference type="PRINTS" id="PR00477">
    <property type="entry name" value="PHGLYCKINASE"/>
</dbReference>
<feature type="binding site" evidence="10">
    <location>
        <begin position="358"/>
        <end position="361"/>
    </location>
    <ligand>
        <name>ATP</name>
        <dbReference type="ChEBI" id="CHEBI:30616"/>
    </ligand>
</feature>
<sequence>MKKTLTDINFDNKVVIARVDFNVPIKMDQNNQQSIADDTRILAALPTINYLLEKNVKLILLSHLGRIKQPQDLGTKSLKIVAQELQKHIKNKVIFVNKTQGQEVLDAVKNLQKGEVLFLENTRFEDLNDKAESKNNPELAKFWASLADVFVNDAFGTSHRSHASNVGIASNIKESCLGFLMAKEIQNLDRIKNNPPKPFVSIIGGAKISDKIQVLEKLLGISDHVLIGGAMAYTFLKSQGHEVGQSLVENDYLQLASQMLTKYADKIVLPVDSAMSKEFADIKPVYKTYASKTIESDDDGMDIGSQTVELFSSYIKEAKSIFWNGPLGVTEFDNFAIGTKAIATAISQNNDCFSVVGGGDSVAAIKKLQLVSKFSFISTGGGASLEFVQDASLPGYECIENK</sequence>
<keyword evidence="10" id="KW-0963">Cytoplasm</keyword>
<evidence type="ECO:0000313" key="12">
    <source>
        <dbReference type="EMBL" id="WXL28223.1"/>
    </source>
</evidence>
<dbReference type="InterPro" id="IPR001576">
    <property type="entry name" value="Phosphoglycerate_kinase"/>
</dbReference>
<dbReference type="InterPro" id="IPR015824">
    <property type="entry name" value="Phosphoglycerate_kinase_N"/>
</dbReference>
<proteinExistence type="inferred from homology"/>
<feature type="binding site" evidence="10">
    <location>
        <position position="331"/>
    </location>
    <ligand>
        <name>ATP</name>
        <dbReference type="ChEBI" id="CHEBI:30616"/>
    </ligand>
</feature>
<dbReference type="PANTHER" id="PTHR11406:SF23">
    <property type="entry name" value="PHOSPHOGLYCERATE KINASE 1, CHLOROPLASTIC-RELATED"/>
    <property type="match status" value="1"/>
</dbReference>
<keyword evidence="8 10" id="KW-0067">ATP-binding</keyword>
<gene>
    <name evidence="10" type="primary">pgk</name>
    <name evidence="12" type="ORF">WG616_02525</name>
</gene>
<evidence type="ECO:0000256" key="7">
    <source>
        <dbReference type="ARBA" id="ARBA00022777"/>
    </source>
</evidence>
<dbReference type="GO" id="GO:0004618">
    <property type="term" value="F:phosphoglycerate kinase activity"/>
    <property type="evidence" value="ECO:0007669"/>
    <property type="project" value="UniProtKB-EC"/>
</dbReference>
<dbReference type="Proteomes" id="UP001460679">
    <property type="component" value="Chromosome"/>
</dbReference>
<evidence type="ECO:0000256" key="8">
    <source>
        <dbReference type="ARBA" id="ARBA00022840"/>
    </source>
</evidence>
<evidence type="ECO:0000256" key="6">
    <source>
        <dbReference type="ARBA" id="ARBA00022741"/>
    </source>
</evidence>
<comment type="catalytic activity">
    <reaction evidence="1 10 11">
        <text>(2R)-3-phosphoglycerate + ATP = (2R)-3-phospho-glyceroyl phosphate + ADP</text>
        <dbReference type="Rhea" id="RHEA:14801"/>
        <dbReference type="ChEBI" id="CHEBI:30616"/>
        <dbReference type="ChEBI" id="CHEBI:57604"/>
        <dbReference type="ChEBI" id="CHEBI:58272"/>
        <dbReference type="ChEBI" id="CHEBI:456216"/>
        <dbReference type="EC" id="2.7.2.3"/>
    </reaction>
</comment>
<evidence type="ECO:0000313" key="13">
    <source>
        <dbReference type="Proteomes" id="UP001460679"/>
    </source>
</evidence>
<evidence type="ECO:0000256" key="3">
    <source>
        <dbReference type="ARBA" id="ARBA00013061"/>
    </source>
</evidence>
<dbReference type="Pfam" id="PF00162">
    <property type="entry name" value="PGK"/>
    <property type="match status" value="1"/>
</dbReference>
<keyword evidence="5 10" id="KW-0808">Transferase</keyword>
<keyword evidence="6 10" id="KW-0547">Nucleotide-binding</keyword>
<evidence type="ECO:0000256" key="4">
    <source>
        <dbReference type="ARBA" id="ARBA00016471"/>
    </source>
</evidence>
<dbReference type="EMBL" id="CP148066">
    <property type="protein sequence ID" value="WXL28223.1"/>
    <property type="molecule type" value="Genomic_DNA"/>
</dbReference>
<evidence type="ECO:0000256" key="5">
    <source>
        <dbReference type="ARBA" id="ARBA00022679"/>
    </source>
</evidence>
<feature type="binding site" evidence="10">
    <location>
        <position position="123"/>
    </location>
    <ligand>
        <name>substrate</name>
    </ligand>
</feature>
<dbReference type="PANTHER" id="PTHR11406">
    <property type="entry name" value="PHOSPHOGLYCERATE KINASE"/>
    <property type="match status" value="1"/>
</dbReference>
<dbReference type="PIRSF" id="PIRSF000724">
    <property type="entry name" value="Pgk"/>
    <property type="match status" value="1"/>
</dbReference>
<feature type="binding site" evidence="10">
    <location>
        <begin position="20"/>
        <end position="22"/>
    </location>
    <ligand>
        <name>substrate</name>
    </ligand>
</feature>
<name>A0ABZ2RN84_9BACT</name>
<dbReference type="InterPro" id="IPR036043">
    <property type="entry name" value="Phosphoglycerate_kinase_sf"/>
</dbReference>
<organism evidence="12 13">
    <name type="scientific">[Mycoplasma] gypis</name>
    <dbReference type="NCBI Taxonomy" id="92404"/>
    <lineage>
        <taxon>Bacteria</taxon>
        <taxon>Bacillati</taxon>
        <taxon>Mycoplasmatota</taxon>
        <taxon>Mycoplasmoidales</taxon>
        <taxon>Metamycoplasmataceae</taxon>
        <taxon>Metamycoplasma</taxon>
    </lineage>
</organism>
<feature type="binding site" evidence="10">
    <location>
        <position position="211"/>
    </location>
    <ligand>
        <name>ATP</name>
        <dbReference type="ChEBI" id="CHEBI:30616"/>
    </ligand>
</feature>